<dbReference type="Proteomes" id="UP001177769">
    <property type="component" value="Chromosome"/>
</dbReference>
<dbReference type="PANTHER" id="PTHR36838:SF1">
    <property type="entry name" value="SLR1864 PROTEIN"/>
    <property type="match status" value="1"/>
</dbReference>
<evidence type="ECO:0000256" key="2">
    <source>
        <dbReference type="ARBA" id="ARBA00022448"/>
    </source>
</evidence>
<dbReference type="PANTHER" id="PTHR36838">
    <property type="entry name" value="AUXIN EFFLUX CARRIER FAMILY PROTEIN"/>
    <property type="match status" value="1"/>
</dbReference>
<name>A0AA95NG26_9BURK</name>
<feature type="transmembrane region" description="Helical" evidence="7">
    <location>
        <begin position="232"/>
        <end position="254"/>
    </location>
</feature>
<dbReference type="EMBL" id="CP116346">
    <property type="protein sequence ID" value="WIT12928.1"/>
    <property type="molecule type" value="Genomic_DNA"/>
</dbReference>
<keyword evidence="9" id="KW-1185">Reference proteome</keyword>
<evidence type="ECO:0000256" key="6">
    <source>
        <dbReference type="ARBA" id="ARBA00023136"/>
    </source>
</evidence>
<evidence type="ECO:0000256" key="7">
    <source>
        <dbReference type="SAM" id="Phobius"/>
    </source>
</evidence>
<keyword evidence="6 7" id="KW-0472">Membrane</keyword>
<evidence type="ECO:0000256" key="4">
    <source>
        <dbReference type="ARBA" id="ARBA00022692"/>
    </source>
</evidence>
<comment type="subcellular location">
    <subcellularLocation>
        <location evidence="1">Membrane</location>
        <topology evidence="1">Multi-pass membrane protein</topology>
    </subcellularLocation>
</comment>
<dbReference type="Pfam" id="PF03547">
    <property type="entry name" value="Mem_trans"/>
    <property type="match status" value="1"/>
</dbReference>
<feature type="transmembrane region" description="Helical" evidence="7">
    <location>
        <begin position="60"/>
        <end position="79"/>
    </location>
</feature>
<protein>
    <submittedName>
        <fullName evidence="8">AEC family transporter</fullName>
    </submittedName>
</protein>
<dbReference type="InterPro" id="IPR004776">
    <property type="entry name" value="Mem_transp_PIN-like"/>
</dbReference>
<dbReference type="RefSeq" id="WP_285234031.1">
    <property type="nucleotide sequence ID" value="NZ_CP116346.1"/>
</dbReference>
<gene>
    <name evidence="8" type="ORF">PFX98_04790</name>
</gene>
<dbReference type="AlphaFoldDB" id="A0AA95NG26"/>
<keyword evidence="3" id="KW-1003">Cell membrane</keyword>
<feature type="transmembrane region" description="Helical" evidence="7">
    <location>
        <begin position="261"/>
        <end position="284"/>
    </location>
</feature>
<feature type="transmembrane region" description="Helical" evidence="7">
    <location>
        <begin position="85"/>
        <end position="106"/>
    </location>
</feature>
<feature type="transmembrane region" description="Helical" evidence="7">
    <location>
        <begin position="290"/>
        <end position="310"/>
    </location>
</feature>
<feature type="transmembrane region" description="Helical" evidence="7">
    <location>
        <begin position="151"/>
        <end position="173"/>
    </location>
</feature>
<proteinExistence type="predicted"/>
<organism evidence="8 9">
    <name type="scientific">Paucibacter sediminis</name>
    <dbReference type="NCBI Taxonomy" id="3019553"/>
    <lineage>
        <taxon>Bacteria</taxon>
        <taxon>Pseudomonadati</taxon>
        <taxon>Pseudomonadota</taxon>
        <taxon>Betaproteobacteria</taxon>
        <taxon>Burkholderiales</taxon>
        <taxon>Sphaerotilaceae</taxon>
        <taxon>Roseateles</taxon>
    </lineage>
</organism>
<dbReference type="GO" id="GO:0016020">
    <property type="term" value="C:membrane"/>
    <property type="evidence" value="ECO:0007669"/>
    <property type="project" value="UniProtKB-SubCell"/>
</dbReference>
<evidence type="ECO:0000313" key="9">
    <source>
        <dbReference type="Proteomes" id="UP001177769"/>
    </source>
</evidence>
<evidence type="ECO:0000256" key="1">
    <source>
        <dbReference type="ARBA" id="ARBA00004141"/>
    </source>
</evidence>
<accession>A0AA95NG26</accession>
<evidence type="ECO:0000313" key="8">
    <source>
        <dbReference type="EMBL" id="WIT12928.1"/>
    </source>
</evidence>
<dbReference type="KEGG" id="pais:PFX98_04790"/>
<keyword evidence="5 7" id="KW-1133">Transmembrane helix</keyword>
<evidence type="ECO:0000256" key="3">
    <source>
        <dbReference type="ARBA" id="ARBA00022475"/>
    </source>
</evidence>
<dbReference type="GO" id="GO:0055085">
    <property type="term" value="P:transmembrane transport"/>
    <property type="evidence" value="ECO:0007669"/>
    <property type="project" value="InterPro"/>
</dbReference>
<keyword evidence="2" id="KW-0813">Transport</keyword>
<feature type="transmembrane region" description="Helical" evidence="7">
    <location>
        <begin position="322"/>
        <end position="345"/>
    </location>
</feature>
<sequence length="347" mass="36741">MWTLPTAPARADGDTGRMTVVVFYKLLAIFIAVAIGWFVGRMRWLGDSQAGGSGGDPARVLSSAAFYIFVPALLFRTTARVEFAALPWATLTAFFVPVIGLMLGVYGVQRWRGAGRAAVAVPSVQAITASFGNTLQVGVPLAAGVFGEAGLAIHITVVSLHALTLLTVLTLLVELDLARERARDQAESLLRTLAITVRNTVIHPVVLPVLAGLLFNAAGFTLPAVLDEVLQMLGTAVVPLCLTLIGMSLAYYGWPRAWRGALGLAALKLLLLPALVLLLAHWGLGLSGMPLGVIVMMAALPAGSNALIFAQRYRCMEGETTAAIVISTLCFVLSAPLWLALLAYLKL</sequence>
<feature type="transmembrane region" description="Helical" evidence="7">
    <location>
        <begin position="205"/>
        <end position="226"/>
    </location>
</feature>
<reference evidence="8" key="1">
    <citation type="submission" date="2023-01" db="EMBL/GenBank/DDBJ databases">
        <title>Whole genome sequence of Paucibacter sp. S2-9 isolated from pond sediment.</title>
        <authorList>
            <person name="Jung J.Y."/>
        </authorList>
    </citation>
    <scope>NUCLEOTIDE SEQUENCE</scope>
    <source>
        <strain evidence="8">S2-9</strain>
    </source>
</reference>
<evidence type="ECO:0000256" key="5">
    <source>
        <dbReference type="ARBA" id="ARBA00022989"/>
    </source>
</evidence>
<feature type="transmembrane region" description="Helical" evidence="7">
    <location>
        <begin position="20"/>
        <end position="39"/>
    </location>
</feature>
<keyword evidence="4 7" id="KW-0812">Transmembrane</keyword>